<organism evidence="5 6">
    <name type="scientific">Sitophilus oryzae</name>
    <name type="common">Rice weevil</name>
    <name type="synonym">Curculio oryzae</name>
    <dbReference type="NCBI Taxonomy" id="7048"/>
    <lineage>
        <taxon>Eukaryota</taxon>
        <taxon>Metazoa</taxon>
        <taxon>Ecdysozoa</taxon>
        <taxon>Arthropoda</taxon>
        <taxon>Hexapoda</taxon>
        <taxon>Insecta</taxon>
        <taxon>Pterygota</taxon>
        <taxon>Neoptera</taxon>
        <taxon>Endopterygota</taxon>
        <taxon>Coleoptera</taxon>
        <taxon>Polyphaga</taxon>
        <taxon>Cucujiformia</taxon>
        <taxon>Curculionidae</taxon>
        <taxon>Dryophthorinae</taxon>
        <taxon>Sitophilus</taxon>
    </lineage>
</organism>
<dbReference type="AlphaFoldDB" id="A0A6J2XKQ9"/>
<gene>
    <name evidence="6" type="primary">LOC115879009</name>
</gene>
<evidence type="ECO:0000256" key="1">
    <source>
        <dbReference type="ARBA" id="ARBA00022460"/>
    </source>
</evidence>
<feature type="region of interest" description="Disordered" evidence="3">
    <location>
        <begin position="151"/>
        <end position="186"/>
    </location>
</feature>
<dbReference type="GeneID" id="115879009"/>
<sequence>MKLVILVAAFFGVALGDVAYLPPRAPGGGGGGAGAFPGGSGFGGGGSGFPGGYSGGQNIPIVRYVNNNNGDGTYNWLYETGNGINAEESGDARGDGTKARGSFSYTAPDGQRISLQYTADENGFVPSGSHLPTPPPIPEAILRSIEYNRAHPNEDGQYRPGADESGLGGGFGGSGGGGGGFGGYRY</sequence>
<dbReference type="Pfam" id="PF00379">
    <property type="entry name" value="Chitin_bind_4"/>
    <property type="match status" value="1"/>
</dbReference>
<keyword evidence="5" id="KW-1185">Reference proteome</keyword>
<evidence type="ECO:0000313" key="6">
    <source>
        <dbReference type="RefSeq" id="XP_030751495.1"/>
    </source>
</evidence>
<dbReference type="InParanoid" id="A0A6J2XKQ9"/>
<keyword evidence="1 2" id="KW-0193">Cuticle</keyword>
<feature type="signal peptide" evidence="4">
    <location>
        <begin position="1"/>
        <end position="16"/>
    </location>
</feature>
<dbReference type="InterPro" id="IPR031311">
    <property type="entry name" value="CHIT_BIND_RR_consensus"/>
</dbReference>
<dbReference type="FunCoup" id="A0A6J2XKQ9">
    <property type="interactions" value="17"/>
</dbReference>
<evidence type="ECO:0000256" key="3">
    <source>
        <dbReference type="SAM" id="MobiDB-lite"/>
    </source>
</evidence>
<dbReference type="RefSeq" id="XP_030751495.1">
    <property type="nucleotide sequence ID" value="XM_030895635.1"/>
</dbReference>
<proteinExistence type="predicted"/>
<name>A0A6J2XKQ9_SITOR</name>
<keyword evidence="4" id="KW-0732">Signal</keyword>
<evidence type="ECO:0000256" key="4">
    <source>
        <dbReference type="SAM" id="SignalP"/>
    </source>
</evidence>
<dbReference type="PANTHER" id="PTHR10380">
    <property type="entry name" value="CUTICLE PROTEIN"/>
    <property type="match status" value="1"/>
</dbReference>
<dbReference type="KEGG" id="soy:115879009"/>
<evidence type="ECO:0000313" key="5">
    <source>
        <dbReference type="Proteomes" id="UP000504635"/>
    </source>
</evidence>
<dbReference type="PRINTS" id="PR00947">
    <property type="entry name" value="CUTICLE"/>
</dbReference>
<feature type="compositionally biased region" description="Gly residues" evidence="3">
    <location>
        <begin position="166"/>
        <end position="186"/>
    </location>
</feature>
<dbReference type="InterPro" id="IPR050468">
    <property type="entry name" value="Cuticle_Struct_Prot"/>
</dbReference>
<reference evidence="6" key="1">
    <citation type="submission" date="2025-08" db="UniProtKB">
        <authorList>
            <consortium name="RefSeq"/>
        </authorList>
    </citation>
    <scope>IDENTIFICATION</scope>
    <source>
        <tissue evidence="6">Gonads</tissue>
    </source>
</reference>
<dbReference type="OrthoDB" id="6365759at2759"/>
<evidence type="ECO:0000256" key="2">
    <source>
        <dbReference type="PROSITE-ProRule" id="PRU00497"/>
    </source>
</evidence>
<dbReference type="Proteomes" id="UP000504635">
    <property type="component" value="Unplaced"/>
</dbReference>
<protein>
    <submittedName>
        <fullName evidence="6">Pupal cuticle protein 20-like</fullName>
    </submittedName>
</protein>
<dbReference type="InterPro" id="IPR000618">
    <property type="entry name" value="Insect_cuticle"/>
</dbReference>
<dbReference type="PROSITE" id="PS51155">
    <property type="entry name" value="CHIT_BIND_RR_2"/>
    <property type="match status" value="1"/>
</dbReference>
<dbReference type="PROSITE" id="PS00233">
    <property type="entry name" value="CHIT_BIND_RR_1"/>
    <property type="match status" value="1"/>
</dbReference>
<accession>A0A6J2XKQ9</accession>
<feature type="chain" id="PRO_5026678766" evidence="4">
    <location>
        <begin position="17"/>
        <end position="186"/>
    </location>
</feature>
<dbReference type="GO" id="GO:0062129">
    <property type="term" value="C:chitin-based extracellular matrix"/>
    <property type="evidence" value="ECO:0007669"/>
    <property type="project" value="TreeGrafter"/>
</dbReference>
<dbReference type="GO" id="GO:0008010">
    <property type="term" value="F:structural constituent of chitin-based larval cuticle"/>
    <property type="evidence" value="ECO:0007669"/>
    <property type="project" value="TreeGrafter"/>
</dbReference>
<dbReference type="PANTHER" id="PTHR10380:SF173">
    <property type="entry name" value="CUTICULAR PROTEIN 47EF, ISOFORM C-RELATED"/>
    <property type="match status" value="1"/>
</dbReference>